<protein>
    <submittedName>
        <fullName evidence="4">Class A beta-lactamase-related serine hydrolase</fullName>
    </submittedName>
</protein>
<evidence type="ECO:0000256" key="1">
    <source>
        <dbReference type="SAM" id="MobiDB-lite"/>
    </source>
</evidence>
<dbReference type="Proteomes" id="UP000294894">
    <property type="component" value="Chromosome"/>
</dbReference>
<evidence type="ECO:0000313" key="4">
    <source>
        <dbReference type="EMBL" id="QBR93320.1"/>
    </source>
</evidence>
<feature type="compositionally biased region" description="Low complexity" evidence="1">
    <location>
        <begin position="1"/>
        <end position="16"/>
    </location>
</feature>
<dbReference type="Pfam" id="PF00144">
    <property type="entry name" value="Beta-lactamase"/>
    <property type="match status" value="1"/>
</dbReference>
<reference evidence="4 5" key="1">
    <citation type="submission" date="2019-03" db="EMBL/GenBank/DDBJ databases">
        <title>Three New Species of Nocardioides, Nocardioides euryhalodurans sp. nov., Nocardioides seonyuensis sp. nov. and Nocardioides eburneoflavus sp. nov., Iolated from Soil.</title>
        <authorList>
            <person name="Roh S.G."/>
            <person name="Lee C."/>
            <person name="Kim M.-K."/>
            <person name="Kim S.B."/>
        </authorList>
    </citation>
    <scope>NUCLEOTIDE SEQUENCE [LARGE SCALE GENOMIC DNA]</scope>
    <source>
        <strain evidence="4 5">MMS17-SY117</strain>
    </source>
</reference>
<dbReference type="InterPro" id="IPR012338">
    <property type="entry name" value="Beta-lactam/transpept-like"/>
</dbReference>
<accession>A0A4P7GMS3</accession>
<organism evidence="4 5">
    <name type="scientific">Nocardioides euryhalodurans</name>
    <dbReference type="NCBI Taxonomy" id="2518370"/>
    <lineage>
        <taxon>Bacteria</taxon>
        <taxon>Bacillati</taxon>
        <taxon>Actinomycetota</taxon>
        <taxon>Actinomycetes</taxon>
        <taxon>Propionibacteriales</taxon>
        <taxon>Nocardioidaceae</taxon>
        <taxon>Nocardioides</taxon>
    </lineage>
</organism>
<keyword evidence="2" id="KW-0472">Membrane</keyword>
<feature type="domain" description="Beta-lactamase-related" evidence="3">
    <location>
        <begin position="203"/>
        <end position="485"/>
    </location>
</feature>
<feature type="region of interest" description="Disordered" evidence="1">
    <location>
        <begin position="1"/>
        <end position="31"/>
    </location>
</feature>
<evidence type="ECO:0000313" key="5">
    <source>
        <dbReference type="Proteomes" id="UP000294894"/>
    </source>
</evidence>
<dbReference type="InterPro" id="IPR050789">
    <property type="entry name" value="Diverse_Enzym_Activities"/>
</dbReference>
<dbReference type="PANTHER" id="PTHR43283:SF7">
    <property type="entry name" value="BETA-LACTAMASE-RELATED DOMAIN-CONTAINING PROTEIN"/>
    <property type="match status" value="1"/>
</dbReference>
<feature type="transmembrane region" description="Helical" evidence="2">
    <location>
        <begin position="47"/>
        <end position="72"/>
    </location>
</feature>
<name>A0A4P7GMS3_9ACTN</name>
<feature type="transmembrane region" description="Helical" evidence="2">
    <location>
        <begin position="100"/>
        <end position="118"/>
    </location>
</feature>
<dbReference type="PANTHER" id="PTHR43283">
    <property type="entry name" value="BETA-LACTAMASE-RELATED"/>
    <property type="match status" value="1"/>
</dbReference>
<dbReference type="EMBL" id="CP038267">
    <property type="protein sequence ID" value="QBR93320.1"/>
    <property type="molecule type" value="Genomic_DNA"/>
</dbReference>
<dbReference type="KEGG" id="noy:EXE57_14405"/>
<dbReference type="OrthoDB" id="3325701at2"/>
<keyword evidence="2" id="KW-1133">Transmembrane helix</keyword>
<dbReference type="AlphaFoldDB" id="A0A4P7GMS3"/>
<keyword evidence="4" id="KW-0378">Hydrolase</keyword>
<dbReference type="RefSeq" id="WP_135078627.1">
    <property type="nucleotide sequence ID" value="NZ_CP038267.1"/>
</dbReference>
<dbReference type="Gene3D" id="3.40.710.10">
    <property type="entry name" value="DD-peptidase/beta-lactamase superfamily"/>
    <property type="match status" value="1"/>
</dbReference>
<proteinExistence type="predicted"/>
<sequence>MSPSENLLSSTTSPLLPHQPPPSGRPASGGRPRTVEVVAGVGFVATWLVLGFVLGLGFVGVVLLGVLLWAAFQTLVRRRPLRVLLTADTAGFARGWAGKVLVATVLLVIPATMVLLSLVGGRYGRYEDDSWKALLMLGVLAGGYLVSRRLVLTVLAAAATVAVVSWLLSPDLATARNGDPVVLAHLDQQTDWGMLAGYHDVAVAEVDLDADRPVRLAGIGADDTTPMEVGSMTKAMTGLVIADAVNRGEIRMDAQVATYLPQLKGSPAGTVSMHELVTHTSGYAEFGTATLRRAAWKAPLGQNFFTSDSAEMTEDTRAQTLSGRGDYAYSTLGSAIAGQAVAAAAQMSYPDLMRTRLFEPLGMSRTAIEVDRELVAGGRSRTGLPVQPWVMDAYAPGAAAVSTTGDLAKLATALLDGTAPGMIALEPTTATDQSNRRIGHFWWISTWDTGQTITSHAGQTGGYASYLGLDRSRGEAVIVLSDVANDASGLGDQLLAHRK</sequence>
<evidence type="ECO:0000259" key="3">
    <source>
        <dbReference type="Pfam" id="PF00144"/>
    </source>
</evidence>
<keyword evidence="2" id="KW-0812">Transmembrane</keyword>
<gene>
    <name evidence="4" type="ORF">EXE57_14405</name>
</gene>
<dbReference type="InterPro" id="IPR001466">
    <property type="entry name" value="Beta-lactam-related"/>
</dbReference>
<evidence type="ECO:0000256" key="2">
    <source>
        <dbReference type="SAM" id="Phobius"/>
    </source>
</evidence>
<dbReference type="GO" id="GO:0016787">
    <property type="term" value="F:hydrolase activity"/>
    <property type="evidence" value="ECO:0007669"/>
    <property type="project" value="UniProtKB-KW"/>
</dbReference>
<keyword evidence="5" id="KW-1185">Reference proteome</keyword>
<feature type="transmembrane region" description="Helical" evidence="2">
    <location>
        <begin position="151"/>
        <end position="168"/>
    </location>
</feature>
<dbReference type="SUPFAM" id="SSF56601">
    <property type="entry name" value="beta-lactamase/transpeptidase-like"/>
    <property type="match status" value="1"/>
</dbReference>